<dbReference type="Proteomes" id="UP000181790">
    <property type="component" value="Unassembled WGS sequence"/>
</dbReference>
<proteinExistence type="predicted"/>
<keyword evidence="3" id="KW-1185">Reference proteome</keyword>
<sequence>MYTATSASLAILEVLAHLTFDPKAGAPAYNLVRFEVDDPLIAMFPVHYLSSDWKSNYTKTNTLLSIWYQEENPKYMGFKVPSALVDFEYNCLLNPNHSAFKKLTIASNFPFPLDTRLYTRFAI</sequence>
<reference evidence="2 3" key="1">
    <citation type="submission" date="2016-10" db="EMBL/GenBank/DDBJ databases">
        <title>Arsenicibacter rosenii gen. nov., sp. nov., an efficient arsenic-methylating bacterium isolated from an arsenic-contaminated paddy soil.</title>
        <authorList>
            <person name="Huang K."/>
        </authorList>
    </citation>
    <scope>NUCLEOTIDE SEQUENCE [LARGE SCALE GENOMIC DNA]</scope>
    <source>
        <strain evidence="2 3">SM-1</strain>
    </source>
</reference>
<protein>
    <recommendedName>
        <fullName evidence="1">RES domain-containing protein</fullName>
    </recommendedName>
</protein>
<evidence type="ECO:0000313" key="2">
    <source>
        <dbReference type="EMBL" id="OIN59493.1"/>
    </source>
</evidence>
<gene>
    <name evidence="2" type="ORF">BLX24_11035</name>
</gene>
<evidence type="ECO:0000259" key="1">
    <source>
        <dbReference type="Pfam" id="PF08808"/>
    </source>
</evidence>
<accession>A0A1S2VL67</accession>
<dbReference type="EMBL" id="MORL01000004">
    <property type="protein sequence ID" value="OIN59493.1"/>
    <property type="molecule type" value="Genomic_DNA"/>
</dbReference>
<dbReference type="Pfam" id="PF08808">
    <property type="entry name" value="RES"/>
    <property type="match status" value="1"/>
</dbReference>
<feature type="domain" description="RES" evidence="1">
    <location>
        <begin position="2"/>
        <end position="114"/>
    </location>
</feature>
<organism evidence="2 3">
    <name type="scientific">Arsenicibacter rosenii</name>
    <dbReference type="NCBI Taxonomy" id="1750698"/>
    <lineage>
        <taxon>Bacteria</taxon>
        <taxon>Pseudomonadati</taxon>
        <taxon>Bacteroidota</taxon>
        <taxon>Cytophagia</taxon>
        <taxon>Cytophagales</taxon>
        <taxon>Spirosomataceae</taxon>
        <taxon>Arsenicibacter</taxon>
    </lineage>
</organism>
<dbReference type="InterPro" id="IPR014914">
    <property type="entry name" value="RES_dom"/>
</dbReference>
<name>A0A1S2VL67_9BACT</name>
<comment type="caution">
    <text evidence="2">The sequence shown here is derived from an EMBL/GenBank/DDBJ whole genome shotgun (WGS) entry which is preliminary data.</text>
</comment>
<evidence type="ECO:0000313" key="3">
    <source>
        <dbReference type="Proteomes" id="UP000181790"/>
    </source>
</evidence>
<dbReference type="AlphaFoldDB" id="A0A1S2VL67"/>